<proteinExistence type="predicted"/>
<organism evidence="1">
    <name type="scientific">marine sediment metagenome</name>
    <dbReference type="NCBI Taxonomy" id="412755"/>
    <lineage>
        <taxon>unclassified sequences</taxon>
        <taxon>metagenomes</taxon>
        <taxon>ecological metagenomes</taxon>
    </lineage>
</organism>
<dbReference type="AlphaFoldDB" id="A0A0F8YAI4"/>
<gene>
    <name evidence="1" type="ORF">LCGC14_3118190</name>
</gene>
<feature type="non-terminal residue" evidence="1">
    <location>
        <position position="1"/>
    </location>
</feature>
<sequence length="58" mass="6974">EKEVEPEDIDIRNIYPFEDLGYMIFRKKPYWCLRLLYKTHSGSHAILAEMTYANVDHI</sequence>
<name>A0A0F8YAI4_9ZZZZ</name>
<evidence type="ECO:0000313" key="1">
    <source>
        <dbReference type="EMBL" id="KKK51119.1"/>
    </source>
</evidence>
<protein>
    <submittedName>
        <fullName evidence="1">Uncharacterized protein</fullName>
    </submittedName>
</protein>
<reference evidence="1" key="1">
    <citation type="journal article" date="2015" name="Nature">
        <title>Complex archaea that bridge the gap between prokaryotes and eukaryotes.</title>
        <authorList>
            <person name="Spang A."/>
            <person name="Saw J.H."/>
            <person name="Jorgensen S.L."/>
            <person name="Zaremba-Niedzwiedzka K."/>
            <person name="Martijn J."/>
            <person name="Lind A.E."/>
            <person name="van Eijk R."/>
            <person name="Schleper C."/>
            <person name="Guy L."/>
            <person name="Ettema T.J."/>
        </authorList>
    </citation>
    <scope>NUCLEOTIDE SEQUENCE</scope>
</reference>
<accession>A0A0F8YAI4</accession>
<dbReference type="EMBL" id="LAZR01067671">
    <property type="protein sequence ID" value="KKK51119.1"/>
    <property type="molecule type" value="Genomic_DNA"/>
</dbReference>
<comment type="caution">
    <text evidence="1">The sequence shown here is derived from an EMBL/GenBank/DDBJ whole genome shotgun (WGS) entry which is preliminary data.</text>
</comment>